<dbReference type="STRING" id="1121322.SAMN02745136_03821"/>
<keyword evidence="2" id="KW-1133">Transmembrane helix</keyword>
<dbReference type="InterPro" id="IPR029052">
    <property type="entry name" value="Metallo-depent_PP-like"/>
</dbReference>
<gene>
    <name evidence="4" type="ORF">SAMN02745136_03821</name>
</gene>
<dbReference type="InterPro" id="IPR036116">
    <property type="entry name" value="FN3_sf"/>
</dbReference>
<feature type="transmembrane region" description="Helical" evidence="2">
    <location>
        <begin position="12"/>
        <end position="38"/>
    </location>
</feature>
<dbReference type="InterPro" id="IPR003961">
    <property type="entry name" value="FN3_dom"/>
</dbReference>
<keyword evidence="2" id="KW-0472">Membrane</keyword>
<dbReference type="InterPro" id="IPR004843">
    <property type="entry name" value="Calcineurin-like_PHP"/>
</dbReference>
<dbReference type="RefSeq" id="WP_073278443.1">
    <property type="nucleotide sequence ID" value="NZ_FRAC01000021.1"/>
</dbReference>
<dbReference type="PANTHER" id="PTHR43143:SF5">
    <property type="entry name" value="SECRETED PROTEIN"/>
    <property type="match status" value="1"/>
</dbReference>
<feature type="domain" description="Fibronectin type-III" evidence="3">
    <location>
        <begin position="1527"/>
        <end position="1624"/>
    </location>
</feature>
<evidence type="ECO:0000313" key="4">
    <source>
        <dbReference type="EMBL" id="SHK99067.1"/>
    </source>
</evidence>
<dbReference type="GO" id="GO:0016787">
    <property type="term" value="F:hydrolase activity"/>
    <property type="evidence" value="ECO:0007669"/>
    <property type="project" value="InterPro"/>
</dbReference>
<dbReference type="Gene3D" id="3.60.21.10">
    <property type="match status" value="1"/>
</dbReference>
<proteinExistence type="predicted"/>
<dbReference type="SUPFAM" id="SSF56300">
    <property type="entry name" value="Metallo-dependent phosphatases"/>
    <property type="match status" value="1"/>
</dbReference>
<evidence type="ECO:0000259" key="3">
    <source>
        <dbReference type="PROSITE" id="PS50853"/>
    </source>
</evidence>
<protein>
    <submittedName>
        <fullName evidence="4">Lamin Tail Domain</fullName>
    </submittedName>
</protein>
<organism evidence="4 5">
    <name type="scientific">Anaerocolumna jejuensis DSM 15929</name>
    <dbReference type="NCBI Taxonomy" id="1121322"/>
    <lineage>
        <taxon>Bacteria</taxon>
        <taxon>Bacillati</taxon>
        <taxon>Bacillota</taxon>
        <taxon>Clostridia</taxon>
        <taxon>Lachnospirales</taxon>
        <taxon>Lachnospiraceae</taxon>
        <taxon>Anaerocolumna</taxon>
    </lineage>
</organism>
<keyword evidence="5" id="KW-1185">Reference proteome</keyword>
<dbReference type="SUPFAM" id="SSF49373">
    <property type="entry name" value="Invasin/intimin cell-adhesion fragments"/>
    <property type="match status" value="1"/>
</dbReference>
<keyword evidence="2" id="KW-0812">Transmembrane</keyword>
<dbReference type="Gene3D" id="2.60.40.1080">
    <property type="match status" value="1"/>
</dbReference>
<dbReference type="PROSITE" id="PS50853">
    <property type="entry name" value="FN3"/>
    <property type="match status" value="1"/>
</dbReference>
<dbReference type="OrthoDB" id="2036332at2"/>
<evidence type="ECO:0000256" key="2">
    <source>
        <dbReference type="SAM" id="Phobius"/>
    </source>
</evidence>
<dbReference type="InterPro" id="IPR013783">
    <property type="entry name" value="Ig-like_fold"/>
</dbReference>
<evidence type="ECO:0000256" key="1">
    <source>
        <dbReference type="SAM" id="MobiDB-lite"/>
    </source>
</evidence>
<dbReference type="InterPro" id="IPR008964">
    <property type="entry name" value="Invasin/intimin_cell_adhesion"/>
</dbReference>
<feature type="region of interest" description="Disordered" evidence="1">
    <location>
        <begin position="1336"/>
        <end position="1373"/>
    </location>
</feature>
<dbReference type="InterPro" id="IPR051918">
    <property type="entry name" value="STPP_CPPED1"/>
</dbReference>
<dbReference type="Gene3D" id="2.60.40.10">
    <property type="entry name" value="Immunoglobulins"/>
    <property type="match status" value="1"/>
</dbReference>
<dbReference type="PANTHER" id="PTHR43143">
    <property type="entry name" value="METALLOPHOSPHOESTERASE, CALCINEURIN SUPERFAMILY"/>
    <property type="match status" value="1"/>
</dbReference>
<dbReference type="EMBL" id="FRAC01000021">
    <property type="protein sequence ID" value="SHK99067.1"/>
    <property type="molecule type" value="Genomic_DNA"/>
</dbReference>
<evidence type="ECO:0000313" key="5">
    <source>
        <dbReference type="Proteomes" id="UP000184386"/>
    </source>
</evidence>
<dbReference type="SUPFAM" id="SSF49265">
    <property type="entry name" value="Fibronectin type III"/>
    <property type="match status" value="1"/>
</dbReference>
<accession>A0A1M6WZA9</accession>
<dbReference type="Proteomes" id="UP000184386">
    <property type="component" value="Unassembled WGS sequence"/>
</dbReference>
<dbReference type="Pfam" id="PF00149">
    <property type="entry name" value="Metallophos"/>
    <property type="match status" value="1"/>
</dbReference>
<reference evidence="4 5" key="1">
    <citation type="submission" date="2016-11" db="EMBL/GenBank/DDBJ databases">
        <authorList>
            <person name="Jaros S."/>
            <person name="Januszkiewicz K."/>
            <person name="Wedrychowicz H."/>
        </authorList>
    </citation>
    <scope>NUCLEOTIDE SEQUENCE [LARGE SCALE GENOMIC DNA]</scope>
    <source>
        <strain evidence="4 5">DSM 15929</strain>
    </source>
</reference>
<sequence length="1624" mass="179495">MVKKCFMYYKRIIAAVMLYVMIISSVCMDGTGLLVMAAEETGEEKFCENLSENLSAIPAQEKEPAEQVMNDETVTAAAVTGSAITTKAKGLFITEIYRNSMPENGNANEQGEPLEFVELYNSTDENIRFNEEYTISSVSGSAITWKKLTVAGISGSDVIIPQNSAALLWLSKTDVKGPLTAEKEANFRRKFNINPEVPVYTFMGQDSLNSTSGFQLENRNGIPVSSIHYTAGELGSIHLKVTGTGSAMAIYKQTAEPSPGVVEEEQLLYETKPVPDTNPPRLACDDFKKQIQLGDSITVKMTSNEALQSAEVTYAASISGAEGAAAKVSMVPTGEKDGIFTYEGTIKPEQIGVYVIRLKGTDLAGNETRLPADGSAFTVTVLIRDTGNRPILTCLDETITSIEEGQEMNIPYSYADDMEMKKISLYYKTSSAADYKCIETTSFRIAGKYFAKIPADELLNQDYVDYYLEGFNPYRSTKTEVKRIAIHKIDDFTGIRTNLSEGMSLSGNVLITAKDKKDKNTVSLEIDGTKMKRVSLLEKGAFFTFSYTDNDSYFKDAVSVGYNILTYIAKWSNVMASKAVFVDQSLFTYREDGSCAITVSVWAGTQGSAFEIGNEKNNDDYKATGFHLVLTDGTVLNPDNGVDPNTVYKMGDSKGMIERLDIHYTVPAEKVDALGYVWDTTLEKDGIHEVTIKSATDTKKIKVRVDNTAPEITAKLLINQQLDNLCQADMKFNDATGINENSLEVYLNGNILKEPYTFKGSDLLEGTNKLVIKIMDLNGNQGIQTIDFTYTNGKLVVKSMTQTGGSKDSIYLKAVLGDTVKDHTKVTFYEGKRLETGKEITIRQGSGDFTGSSVPGALGTVSSGEGEYPYQIYDIQADGNPSDILQVKLNASADYNKPLQLYVYNIKTDSWEILNTNEEDGMLKTEFILENHTQNGLAKVMVQARGKETAPSVKAAGPGTIKNTYQWDGQGIPEQYDFSFAWITDTQYYTETWPETFTTMNQWIVSQINNQKIKYAIHTGDLVDEFEQTYQWECVDKNMKYFEEANLPYGVLAGNHDVAAGNELYENYLKYFGEKRFKDSPVYGGSYKNNLGHYDLLTINGEEFIVLYMGWDVYKNEVEWMNKVLQQYSDRKAIICLHRYITEKGALDYTGELVQKEVVAKNANVFAVLNGHYHGAAINITAFDDNHDGVKERRVYQICTDYQSAERGGTGYVKMLYFDLANNKIYMNSYSSELKDFNYFNAPKLSSYQAGVIAANQDIYELDVDFSRNPRSLTVTSLEASLFTGKAIGVVESVNGGAEMEWKGLVKDKEYGWYTAVKNNSGLLTRSEVNEFVYLPSAEPEPPKKPEPSNPEPVTPSPSNNTPLITGEAAKENPEYRIPEGLTAVYGDNLAQITLPEGFAFEEPGDTLVGNAGLQTFKVTYTPKDTKKYKIVTGIEVQITVKKAKAKFIASEASGYMKVNGGSSFSIKARTTGNGRITYLSDNPKVAAVDGNGTVAIKGPGKAVITLIAAETGNYKAITKAITLVVKPKKVIIQKLEQKASNTLTLSWKRDTGATGYEITYGLNKGFTKGKKVISVKSNKVTVMDLHTLKIGTAHYVKIRAYKTVDGNKLYGSYSTVRKISKAK</sequence>
<name>A0A1M6WZA9_9FIRM</name>